<dbReference type="NCBIfam" id="TIGR01730">
    <property type="entry name" value="RND_mfp"/>
    <property type="match status" value="1"/>
</dbReference>
<feature type="chain" id="PRO_5046822665" evidence="3">
    <location>
        <begin position="36"/>
        <end position="413"/>
    </location>
</feature>
<protein>
    <submittedName>
        <fullName evidence="7">Efflux RND transporter periplasmic adaptor subunit</fullName>
    </submittedName>
</protein>
<comment type="caution">
    <text evidence="7">The sequence shown here is derived from an EMBL/GenBank/DDBJ whole genome shotgun (WGS) entry which is preliminary data.</text>
</comment>
<name>A0ABT5BBN6_9BACT</name>
<accession>A0ABT5BBN6</accession>
<dbReference type="Gene3D" id="1.10.287.470">
    <property type="entry name" value="Helix hairpin bin"/>
    <property type="match status" value="1"/>
</dbReference>
<feature type="domain" description="Multidrug resistance protein MdtA-like barrel-sandwich hybrid" evidence="4">
    <location>
        <begin position="79"/>
        <end position="206"/>
    </location>
</feature>
<dbReference type="Pfam" id="PF25954">
    <property type="entry name" value="Beta-barrel_RND_2"/>
    <property type="match status" value="1"/>
</dbReference>
<dbReference type="InterPro" id="IPR058625">
    <property type="entry name" value="MdtA-like_BSH"/>
</dbReference>
<keyword evidence="3" id="KW-0732">Signal</keyword>
<dbReference type="InterPro" id="IPR006143">
    <property type="entry name" value="RND_pump_MFP"/>
</dbReference>
<comment type="similarity">
    <text evidence="1">Belongs to the membrane fusion protein (MFP) (TC 8.A.1) family.</text>
</comment>
<evidence type="ECO:0000259" key="4">
    <source>
        <dbReference type="Pfam" id="PF25917"/>
    </source>
</evidence>
<dbReference type="Pfam" id="PF25989">
    <property type="entry name" value="YknX_C"/>
    <property type="match status" value="1"/>
</dbReference>
<dbReference type="InterPro" id="IPR058792">
    <property type="entry name" value="Beta-barrel_RND_2"/>
</dbReference>
<dbReference type="InterPro" id="IPR058637">
    <property type="entry name" value="YknX-like_C"/>
</dbReference>
<evidence type="ECO:0000256" key="3">
    <source>
        <dbReference type="SAM" id="SignalP"/>
    </source>
</evidence>
<dbReference type="SUPFAM" id="SSF111369">
    <property type="entry name" value="HlyD-like secretion proteins"/>
    <property type="match status" value="1"/>
</dbReference>
<reference evidence="7 8" key="1">
    <citation type="submission" date="2022-11" db="EMBL/GenBank/DDBJ databases">
        <title>Minimal conservation of predation-associated metabolite biosynthetic gene clusters underscores biosynthetic potential of Myxococcota including descriptions for ten novel species: Archangium lansinium sp. nov., Myxococcus landrumus sp. nov., Nannocystis bai.</title>
        <authorList>
            <person name="Ahearne A."/>
            <person name="Stevens C."/>
            <person name="Dowd S."/>
        </authorList>
    </citation>
    <scope>NUCLEOTIDE SEQUENCE [LARGE SCALE GENOMIC DNA]</scope>
    <source>
        <strain evidence="7 8">NCELM</strain>
    </source>
</reference>
<sequence length="413" mass="44155">MLSSPAPTRNRPSRRSLLLPLQLLVTLALGCQASAGGFEKKAAADAEVVEQPSPVVVGTVERGAITATISAASTIEAERQVTVNAESVGRLVDLSVEEGDKVKEGQVLARIRFDAQANSLLRANTSLAKAQTDFQRIEQLYNERVLGHEEYQKARNSLDIAELDLRDRTREMKNTKVTAPFTGTITLRKVTEGGFVANGAELLQITDFNTLVARVFVPEKELDRVKVGQEALVIGKAAKGRKGVGKVLRISPTVDAGTGTVKMTVALPQELAGAQGFLPGMYAEVTLTVDHREDVALVPKGAIVHDEEQAYVFVPEGDKARRVRVELGLQDAERIEIVKGLAAGEAVIVAGQTGLKDGAKIVRVDAQGRPEGEAKPAEAKPAEAKVEDAKADAKAEAKTDTKVEDTKSATKEN</sequence>
<dbReference type="Pfam" id="PF25917">
    <property type="entry name" value="BSH_RND"/>
    <property type="match status" value="1"/>
</dbReference>
<keyword evidence="8" id="KW-1185">Reference proteome</keyword>
<feature type="domain" description="YknX-like C-terminal permuted SH3-like" evidence="6">
    <location>
        <begin position="298"/>
        <end position="361"/>
    </location>
</feature>
<proteinExistence type="inferred from homology"/>
<feature type="region of interest" description="Disordered" evidence="2">
    <location>
        <begin position="366"/>
        <end position="413"/>
    </location>
</feature>
<evidence type="ECO:0000259" key="5">
    <source>
        <dbReference type="Pfam" id="PF25954"/>
    </source>
</evidence>
<dbReference type="PRINTS" id="PR01490">
    <property type="entry name" value="RTXTOXIND"/>
</dbReference>
<dbReference type="Gene3D" id="2.40.420.20">
    <property type="match status" value="1"/>
</dbReference>
<feature type="domain" description="CusB-like beta-barrel" evidence="5">
    <location>
        <begin position="216"/>
        <end position="288"/>
    </location>
</feature>
<organism evidence="7 8">
    <name type="scientific">Nannocystis radixulma</name>
    <dbReference type="NCBI Taxonomy" id="2995305"/>
    <lineage>
        <taxon>Bacteria</taxon>
        <taxon>Pseudomonadati</taxon>
        <taxon>Myxococcota</taxon>
        <taxon>Polyangia</taxon>
        <taxon>Nannocystales</taxon>
        <taxon>Nannocystaceae</taxon>
        <taxon>Nannocystis</taxon>
    </lineage>
</organism>
<evidence type="ECO:0000313" key="7">
    <source>
        <dbReference type="EMBL" id="MDC0671050.1"/>
    </source>
</evidence>
<evidence type="ECO:0000256" key="2">
    <source>
        <dbReference type="SAM" id="MobiDB-lite"/>
    </source>
</evidence>
<evidence type="ECO:0000313" key="8">
    <source>
        <dbReference type="Proteomes" id="UP001217838"/>
    </source>
</evidence>
<dbReference type="Gene3D" id="2.40.50.100">
    <property type="match status" value="1"/>
</dbReference>
<dbReference type="Proteomes" id="UP001217838">
    <property type="component" value="Unassembled WGS sequence"/>
</dbReference>
<dbReference type="EMBL" id="JAQNDN010000013">
    <property type="protein sequence ID" value="MDC0671050.1"/>
    <property type="molecule type" value="Genomic_DNA"/>
</dbReference>
<dbReference type="PANTHER" id="PTHR30469">
    <property type="entry name" value="MULTIDRUG RESISTANCE PROTEIN MDTA"/>
    <property type="match status" value="1"/>
</dbReference>
<dbReference type="RefSeq" id="WP_272001091.1">
    <property type="nucleotide sequence ID" value="NZ_JAQNDN010000013.1"/>
</dbReference>
<evidence type="ECO:0000259" key="6">
    <source>
        <dbReference type="Pfam" id="PF25989"/>
    </source>
</evidence>
<evidence type="ECO:0000256" key="1">
    <source>
        <dbReference type="ARBA" id="ARBA00009477"/>
    </source>
</evidence>
<dbReference type="PANTHER" id="PTHR30469:SF38">
    <property type="entry name" value="HLYD FAMILY SECRETION PROTEIN"/>
    <property type="match status" value="1"/>
</dbReference>
<dbReference type="Gene3D" id="2.40.30.170">
    <property type="match status" value="1"/>
</dbReference>
<gene>
    <name evidence="7" type="ORF">POL58_25060</name>
</gene>
<feature type="signal peptide" evidence="3">
    <location>
        <begin position="1"/>
        <end position="35"/>
    </location>
</feature>